<dbReference type="GO" id="GO:0005783">
    <property type="term" value="C:endoplasmic reticulum"/>
    <property type="evidence" value="ECO:0007669"/>
    <property type="project" value="TreeGrafter"/>
</dbReference>
<dbReference type="Pfam" id="PF12329">
    <property type="entry name" value="TMF_DNA_bd"/>
    <property type="match status" value="1"/>
</dbReference>
<keyword evidence="1" id="KW-0175">Coiled coil</keyword>
<sequence length="273" mass="29375">ASEDVPADDVGFAADHVPASAVDLAQSLPGDALFQTTEPRAAAALDDLPKLVHQYELANAHLNTTLAEVAAKLQAAEADKQTLMARLHRLEQLPSPLHASASAASQPTHAQLQQALALVAQKETQIQGLLAEGEQLSKTELKHQTIIKKLRAGDAQKTKQLAETSAALQRVQATVDELQHRVAELTAEREQLVKLVRTLRESHTTLQRQATALASERDAQQAAVARLQANEAALQQALQEARDQQQTAAAAAQSAALTREIETNQQLHQTLAE</sequence>
<name>A0A4P9WQQ9_9FUNG</name>
<dbReference type="Proteomes" id="UP000268535">
    <property type="component" value="Unassembled WGS sequence"/>
</dbReference>
<proteinExistence type="predicted"/>
<reference evidence="3" key="1">
    <citation type="journal article" date="2018" name="Nat. Microbiol.">
        <title>Leveraging single-cell genomics to expand the fungal tree of life.</title>
        <authorList>
            <person name="Ahrendt S.R."/>
            <person name="Quandt C.A."/>
            <person name="Ciobanu D."/>
            <person name="Clum A."/>
            <person name="Salamov A."/>
            <person name="Andreopoulos B."/>
            <person name="Cheng J.F."/>
            <person name="Woyke T."/>
            <person name="Pelin A."/>
            <person name="Henrissat B."/>
            <person name="Reynolds N.K."/>
            <person name="Benny G.L."/>
            <person name="Smith M.E."/>
            <person name="James T.Y."/>
            <person name="Grigoriev I.V."/>
        </authorList>
    </citation>
    <scope>NUCLEOTIDE SEQUENCE [LARGE SCALE GENOMIC DNA]</scope>
    <source>
        <strain evidence="3">ATCC 52028</strain>
    </source>
</reference>
<protein>
    <submittedName>
        <fullName evidence="2">Uncharacterized protein</fullName>
    </submittedName>
</protein>
<feature type="coiled-coil region" evidence="1">
    <location>
        <begin position="59"/>
        <end position="132"/>
    </location>
</feature>
<dbReference type="PANTHER" id="PTHR46515">
    <property type="entry name" value="TATA ELEMENT MODULATORY FACTOR TMF1"/>
    <property type="match status" value="1"/>
</dbReference>
<feature type="non-terminal residue" evidence="2">
    <location>
        <position position="1"/>
    </location>
</feature>
<feature type="coiled-coil region" evidence="1">
    <location>
        <begin position="161"/>
        <end position="254"/>
    </location>
</feature>
<accession>A0A4P9WQQ9</accession>
<evidence type="ECO:0000313" key="3">
    <source>
        <dbReference type="Proteomes" id="UP000268535"/>
    </source>
</evidence>
<evidence type="ECO:0000256" key="1">
    <source>
        <dbReference type="SAM" id="Coils"/>
    </source>
</evidence>
<feature type="non-terminal residue" evidence="2">
    <location>
        <position position="273"/>
    </location>
</feature>
<dbReference type="AlphaFoldDB" id="A0A4P9WQQ9"/>
<dbReference type="InterPro" id="IPR052602">
    <property type="entry name" value="Growth_transcription_reg"/>
</dbReference>
<evidence type="ECO:0000313" key="2">
    <source>
        <dbReference type="EMBL" id="RKO95501.1"/>
    </source>
</evidence>
<dbReference type="GO" id="GO:0005794">
    <property type="term" value="C:Golgi apparatus"/>
    <property type="evidence" value="ECO:0007669"/>
    <property type="project" value="TreeGrafter"/>
</dbReference>
<organism evidence="2 3">
    <name type="scientific">Caulochytrium protostelioides</name>
    <dbReference type="NCBI Taxonomy" id="1555241"/>
    <lineage>
        <taxon>Eukaryota</taxon>
        <taxon>Fungi</taxon>
        <taxon>Fungi incertae sedis</taxon>
        <taxon>Chytridiomycota</taxon>
        <taxon>Chytridiomycota incertae sedis</taxon>
        <taxon>Chytridiomycetes</taxon>
        <taxon>Caulochytriales</taxon>
        <taxon>Caulochytriaceae</taxon>
        <taxon>Caulochytrium</taxon>
    </lineage>
</organism>
<dbReference type="InterPro" id="IPR022092">
    <property type="entry name" value="TMF_DNA-bd"/>
</dbReference>
<dbReference type="EMBL" id="ML011562">
    <property type="protein sequence ID" value="RKO95501.1"/>
    <property type="molecule type" value="Genomic_DNA"/>
</dbReference>
<dbReference type="PANTHER" id="PTHR46515:SF1">
    <property type="entry name" value="TATA ELEMENT MODULATORY FACTOR"/>
    <property type="match status" value="1"/>
</dbReference>
<gene>
    <name evidence="2" type="ORF">CAUPRSCDRAFT_12798</name>
</gene>